<reference evidence="2 3" key="1">
    <citation type="journal article" date="2023" name="IScience">
        <title>Expanded male sex-determining region conserved during the evolution of homothallism in the green alga Volvox.</title>
        <authorList>
            <person name="Yamamoto K."/>
            <person name="Matsuzaki R."/>
            <person name="Mahakham W."/>
            <person name="Heman W."/>
            <person name="Sekimoto H."/>
            <person name="Kawachi M."/>
            <person name="Minakuchi Y."/>
            <person name="Toyoda A."/>
            <person name="Nozaki H."/>
        </authorList>
    </citation>
    <scope>NUCLEOTIDE SEQUENCE [LARGE SCALE GENOMIC DNA]</scope>
    <source>
        <strain evidence="2 3">NIES-4468</strain>
    </source>
</reference>
<feature type="region of interest" description="Disordered" evidence="1">
    <location>
        <begin position="165"/>
        <end position="192"/>
    </location>
</feature>
<feature type="compositionally biased region" description="Low complexity" evidence="1">
    <location>
        <begin position="207"/>
        <end position="216"/>
    </location>
</feature>
<keyword evidence="3" id="KW-1185">Reference proteome</keyword>
<evidence type="ECO:0000313" key="3">
    <source>
        <dbReference type="Proteomes" id="UP001165090"/>
    </source>
</evidence>
<gene>
    <name evidence="2" type="ORF">VaNZ11_004057</name>
</gene>
<feature type="compositionally biased region" description="Polar residues" evidence="1">
    <location>
        <begin position="77"/>
        <end position="89"/>
    </location>
</feature>
<feature type="compositionally biased region" description="Acidic residues" evidence="1">
    <location>
        <begin position="104"/>
        <end position="124"/>
    </location>
</feature>
<accession>A0ABQ5RVH4</accession>
<evidence type="ECO:0000313" key="2">
    <source>
        <dbReference type="EMBL" id="GLI61637.1"/>
    </source>
</evidence>
<protein>
    <submittedName>
        <fullName evidence="2">Uncharacterized protein</fullName>
    </submittedName>
</protein>
<proteinExistence type="predicted"/>
<feature type="non-terminal residue" evidence="2">
    <location>
        <position position="329"/>
    </location>
</feature>
<dbReference type="EMBL" id="BSDZ01000010">
    <property type="protein sequence ID" value="GLI61637.1"/>
    <property type="molecule type" value="Genomic_DNA"/>
</dbReference>
<name>A0ABQ5RVH4_9CHLO</name>
<dbReference type="Proteomes" id="UP001165090">
    <property type="component" value="Unassembled WGS sequence"/>
</dbReference>
<feature type="region of interest" description="Disordered" evidence="1">
    <location>
        <begin position="207"/>
        <end position="245"/>
    </location>
</feature>
<feature type="compositionally biased region" description="Gly residues" evidence="1">
    <location>
        <begin position="217"/>
        <end position="230"/>
    </location>
</feature>
<sequence length="329" mass="33982">MHRSKCPYRAGRPSAPYKAHLAFNTIRETGRLIWARDFVNRWHVLTGALSHDADDPDLSPIDLMRQLAVEHGLRVATSSSSLMETQGSSWEGGVGGPRSREMDVDGEEDDEDQDDDNDDDGEESWEDAVADLGNPWDMRPAKVDLLGEDDRGFGLPGAAIAGAGPATAVPNSSATSSPSSPASGPASDPSAFPRIGRQELLELAGRRAGAATPGAGAASGDGGSSGGSGAAGNSHRVRSGSCDGGGGDWTVRFTTAVAEVKAETGGRARVVVLDVREEKLETEGSEEAAAAALTAATAAYRRCIAGGVGHPAQLGHLLQQEKLSGCTSP</sequence>
<organism evidence="2 3">
    <name type="scientific">Volvox africanus</name>
    <dbReference type="NCBI Taxonomy" id="51714"/>
    <lineage>
        <taxon>Eukaryota</taxon>
        <taxon>Viridiplantae</taxon>
        <taxon>Chlorophyta</taxon>
        <taxon>core chlorophytes</taxon>
        <taxon>Chlorophyceae</taxon>
        <taxon>CS clade</taxon>
        <taxon>Chlamydomonadales</taxon>
        <taxon>Volvocaceae</taxon>
        <taxon>Volvox</taxon>
    </lineage>
</organism>
<feature type="compositionally biased region" description="Low complexity" evidence="1">
    <location>
        <begin position="165"/>
        <end position="191"/>
    </location>
</feature>
<feature type="region of interest" description="Disordered" evidence="1">
    <location>
        <begin position="77"/>
        <end position="124"/>
    </location>
</feature>
<evidence type="ECO:0000256" key="1">
    <source>
        <dbReference type="SAM" id="MobiDB-lite"/>
    </source>
</evidence>
<comment type="caution">
    <text evidence="2">The sequence shown here is derived from an EMBL/GenBank/DDBJ whole genome shotgun (WGS) entry which is preliminary data.</text>
</comment>